<dbReference type="GO" id="GO:0016491">
    <property type="term" value="F:oxidoreductase activity"/>
    <property type="evidence" value="ECO:0007669"/>
    <property type="project" value="UniProtKB-KW"/>
</dbReference>
<name>A0AAD9W2R3_PHOAM</name>
<sequence>MILSRLVARHTLRSNSSLNLRRTITMATAQKILISPQNTGLLGVKQTDEAANKASQLLQKDLESFHVFFNQDGFHNHLVHHLLTLYGTGADPAALQQGFDGNTGYQRPVQPNHDRVIEDLQTWSHASKYVGKEQYYPDFLAFFQREIDSKGWEAVLAEYLFTGTEAADDLLVRLYAGVLHPLIQLMYGMEWNQPAIVAEGLAQTCVHKDNFKDELLAAERNANDEYGKTGAKMPTIASLLREVRENQKLATAARFEDGNKIRDGVFGRARDEMVAIMSKVKVRPEEVEEKTAEMFNTAVFMAAGATFHPPKINKFDFFLMHHVNSCPIFLTFNAQPWISAENKARLLEWKIRYDLFQYAARGVPNLSLDEIKAYQPRAPTSASGAAEVALKIHRMSDDGHAIKLARAASICEQITKKYQDKDWVLIKGDDTWKRVHHLILDSLQSPGEYWVRSAGMDEAWKNFPNVNKL</sequence>
<proteinExistence type="predicted"/>
<gene>
    <name evidence="2" type="ORF">N8I77_008967</name>
</gene>
<evidence type="ECO:0000313" key="3">
    <source>
        <dbReference type="Proteomes" id="UP001265746"/>
    </source>
</evidence>
<accession>A0AAD9W2R3</accession>
<keyword evidence="3" id="KW-1185">Reference proteome</keyword>
<dbReference type="PANTHER" id="PTHR35870">
    <property type="entry name" value="PROTEIN, PUTATIVE (AFU_ORTHOLOGUE AFUA_5G03330)-RELATED"/>
    <property type="match status" value="1"/>
</dbReference>
<evidence type="ECO:0008006" key="4">
    <source>
        <dbReference type="Google" id="ProtNLM"/>
    </source>
</evidence>
<dbReference type="Pfam" id="PF14027">
    <property type="entry name" value="Questin_oxidase"/>
    <property type="match status" value="1"/>
</dbReference>
<protein>
    <recommendedName>
        <fullName evidence="4">HypA protein</fullName>
    </recommendedName>
</protein>
<reference evidence="2" key="1">
    <citation type="submission" date="2023-06" db="EMBL/GenBank/DDBJ databases">
        <authorList>
            <person name="Noh H."/>
        </authorList>
    </citation>
    <scope>NUCLEOTIDE SEQUENCE</scope>
    <source>
        <strain evidence="2">DUCC20226</strain>
    </source>
</reference>
<keyword evidence="1" id="KW-0560">Oxidoreductase</keyword>
<organism evidence="2 3">
    <name type="scientific">Phomopsis amygdali</name>
    <name type="common">Fusicoccum amygdali</name>
    <dbReference type="NCBI Taxonomy" id="1214568"/>
    <lineage>
        <taxon>Eukaryota</taxon>
        <taxon>Fungi</taxon>
        <taxon>Dikarya</taxon>
        <taxon>Ascomycota</taxon>
        <taxon>Pezizomycotina</taxon>
        <taxon>Sordariomycetes</taxon>
        <taxon>Sordariomycetidae</taxon>
        <taxon>Diaporthales</taxon>
        <taxon>Diaporthaceae</taxon>
        <taxon>Diaporthe</taxon>
    </lineage>
</organism>
<dbReference type="PANTHER" id="PTHR35870:SF1">
    <property type="entry name" value="PROTEIN, PUTATIVE (AFU_ORTHOLOGUE AFUA_5G03330)-RELATED"/>
    <property type="match status" value="1"/>
</dbReference>
<evidence type="ECO:0000313" key="2">
    <source>
        <dbReference type="EMBL" id="KAK2602437.1"/>
    </source>
</evidence>
<dbReference type="InterPro" id="IPR025337">
    <property type="entry name" value="Questin_oxidase-like"/>
</dbReference>
<evidence type="ECO:0000256" key="1">
    <source>
        <dbReference type="ARBA" id="ARBA00023002"/>
    </source>
</evidence>
<dbReference type="EMBL" id="JAUJFL010000005">
    <property type="protein sequence ID" value="KAK2602437.1"/>
    <property type="molecule type" value="Genomic_DNA"/>
</dbReference>
<dbReference type="Proteomes" id="UP001265746">
    <property type="component" value="Unassembled WGS sequence"/>
</dbReference>
<dbReference type="AlphaFoldDB" id="A0AAD9W2R3"/>
<comment type="caution">
    <text evidence="2">The sequence shown here is derived from an EMBL/GenBank/DDBJ whole genome shotgun (WGS) entry which is preliminary data.</text>
</comment>